<evidence type="ECO:0000256" key="1">
    <source>
        <dbReference type="ARBA" id="ARBA00004613"/>
    </source>
</evidence>
<protein>
    <submittedName>
        <fullName evidence="11">(African queen) hypothetical protein</fullName>
    </submittedName>
</protein>
<dbReference type="InterPro" id="IPR042307">
    <property type="entry name" value="Reeler_sf"/>
</dbReference>
<dbReference type="PROSITE" id="PS51019">
    <property type="entry name" value="REELIN"/>
    <property type="match status" value="1"/>
</dbReference>
<dbReference type="AlphaFoldDB" id="A0A8J2QXH3"/>
<dbReference type="GO" id="GO:0045087">
    <property type="term" value="P:innate immune response"/>
    <property type="evidence" value="ECO:0007669"/>
    <property type="project" value="UniProtKB-KW"/>
</dbReference>
<comment type="similarity">
    <text evidence="2">Belongs to the insect defense protein family.</text>
</comment>
<keyword evidence="7" id="KW-0391">Immunity</keyword>
<evidence type="ECO:0000256" key="2">
    <source>
        <dbReference type="ARBA" id="ARBA00008501"/>
    </source>
</evidence>
<gene>
    <name evidence="11" type="ORF">DCHRY22_LOCUS7657</name>
</gene>
<dbReference type="GO" id="GO:0042832">
    <property type="term" value="P:defense response to protozoan"/>
    <property type="evidence" value="ECO:0007669"/>
    <property type="project" value="UniProtKB-ARBA"/>
</dbReference>
<keyword evidence="8" id="KW-0044">Antibiotic</keyword>
<keyword evidence="5" id="KW-0399">Innate immunity</keyword>
<dbReference type="CDD" id="cd08544">
    <property type="entry name" value="Reeler"/>
    <property type="match status" value="1"/>
</dbReference>
<evidence type="ECO:0000256" key="7">
    <source>
        <dbReference type="ARBA" id="ARBA00022859"/>
    </source>
</evidence>
<reference evidence="11" key="1">
    <citation type="submission" date="2021-09" db="EMBL/GenBank/DDBJ databases">
        <authorList>
            <person name="Martin H S."/>
        </authorList>
    </citation>
    <scope>NUCLEOTIDE SEQUENCE</scope>
</reference>
<evidence type="ECO:0000313" key="11">
    <source>
        <dbReference type="EMBL" id="CAG9567382.1"/>
    </source>
</evidence>
<evidence type="ECO:0000259" key="10">
    <source>
        <dbReference type="PROSITE" id="PS51019"/>
    </source>
</evidence>
<dbReference type="InterPro" id="IPR002861">
    <property type="entry name" value="Reeler_dom"/>
</dbReference>
<dbReference type="Proteomes" id="UP000789524">
    <property type="component" value="Unassembled WGS sequence"/>
</dbReference>
<dbReference type="PANTHER" id="PTHR45828:SF9">
    <property type="entry name" value="CELL WALL INTEGRITY AND STRESS RESPONSE COMPONENT 4-LIKE-RELATED"/>
    <property type="match status" value="1"/>
</dbReference>
<evidence type="ECO:0000256" key="3">
    <source>
        <dbReference type="ARBA" id="ARBA00022525"/>
    </source>
</evidence>
<dbReference type="Pfam" id="PF02014">
    <property type="entry name" value="Reeler"/>
    <property type="match status" value="1"/>
</dbReference>
<evidence type="ECO:0000256" key="9">
    <source>
        <dbReference type="ARBA" id="ARBA00023157"/>
    </source>
</evidence>
<evidence type="ECO:0000256" key="4">
    <source>
        <dbReference type="ARBA" id="ARBA00022529"/>
    </source>
</evidence>
<dbReference type="GO" id="GO:0042742">
    <property type="term" value="P:defense response to bacterium"/>
    <property type="evidence" value="ECO:0007669"/>
    <property type="project" value="UniProtKB-KW"/>
</dbReference>
<organism evidence="11 12">
    <name type="scientific">Danaus chrysippus</name>
    <name type="common">African queen</name>
    <dbReference type="NCBI Taxonomy" id="151541"/>
    <lineage>
        <taxon>Eukaryota</taxon>
        <taxon>Metazoa</taxon>
        <taxon>Ecdysozoa</taxon>
        <taxon>Arthropoda</taxon>
        <taxon>Hexapoda</taxon>
        <taxon>Insecta</taxon>
        <taxon>Pterygota</taxon>
        <taxon>Neoptera</taxon>
        <taxon>Endopterygota</taxon>
        <taxon>Lepidoptera</taxon>
        <taxon>Glossata</taxon>
        <taxon>Ditrysia</taxon>
        <taxon>Papilionoidea</taxon>
        <taxon>Nymphalidae</taxon>
        <taxon>Danainae</taxon>
        <taxon>Danaini</taxon>
        <taxon>Danaina</taxon>
        <taxon>Danaus</taxon>
        <taxon>Anosia</taxon>
    </lineage>
</organism>
<comment type="subcellular location">
    <subcellularLocation>
        <location evidence="1">Secreted</location>
    </subcellularLocation>
</comment>
<dbReference type="Gene3D" id="2.60.40.4060">
    <property type="entry name" value="Reeler domain"/>
    <property type="match status" value="1"/>
</dbReference>
<keyword evidence="12" id="KW-1185">Reference proteome</keyword>
<keyword evidence="3" id="KW-0964">Secreted</keyword>
<dbReference type="FunFam" id="2.60.40.4060:FF:000003">
    <property type="entry name" value="Ferric chelate reductase 1"/>
    <property type="match status" value="1"/>
</dbReference>
<dbReference type="OrthoDB" id="6418377at2759"/>
<keyword evidence="9" id="KW-1015">Disulfide bond</keyword>
<dbReference type="GO" id="GO:0016020">
    <property type="term" value="C:membrane"/>
    <property type="evidence" value="ECO:0007669"/>
    <property type="project" value="TreeGrafter"/>
</dbReference>
<dbReference type="InterPro" id="IPR051237">
    <property type="entry name" value="Ferric-chelate_Red/DefProt"/>
</dbReference>
<sequence length="212" mass="23539">MTTCPSKALGAKPIYSFKLARSLRSEPLTHCEIYSAVQFELKVSKMFFKFFATILAVVAYTEAHSYGAPVSACRDFLPRHLDYKPQPNPAPYVVKTSTKVLKAGDSMRVTVSGITPANLIRGFMLQARAGDDIVGIFKLDPNDQFSQLLNCGTYGDTITHRLHDKSQDKQNLTYTWTAPANLNAEIMVGATIAINKSTFWIDIESDPVRIMP</sequence>
<keyword evidence="6" id="KW-0732">Signal</keyword>
<evidence type="ECO:0000256" key="6">
    <source>
        <dbReference type="ARBA" id="ARBA00022729"/>
    </source>
</evidence>
<evidence type="ECO:0000256" key="8">
    <source>
        <dbReference type="ARBA" id="ARBA00023022"/>
    </source>
</evidence>
<keyword evidence="4" id="KW-0929">Antimicrobial</keyword>
<dbReference type="EMBL" id="CAKASE010000058">
    <property type="protein sequence ID" value="CAG9567382.1"/>
    <property type="molecule type" value="Genomic_DNA"/>
</dbReference>
<feature type="domain" description="Reelin" evidence="10">
    <location>
        <begin position="50"/>
        <end position="212"/>
    </location>
</feature>
<comment type="caution">
    <text evidence="11">The sequence shown here is derived from an EMBL/GenBank/DDBJ whole genome shotgun (WGS) entry which is preliminary data.</text>
</comment>
<name>A0A8J2QXH3_9NEOP</name>
<dbReference type="GO" id="GO:0005576">
    <property type="term" value="C:extracellular region"/>
    <property type="evidence" value="ECO:0007669"/>
    <property type="project" value="UniProtKB-SubCell"/>
</dbReference>
<proteinExistence type="inferred from homology"/>
<accession>A0A8J2QXH3</accession>
<evidence type="ECO:0000256" key="5">
    <source>
        <dbReference type="ARBA" id="ARBA00022588"/>
    </source>
</evidence>
<evidence type="ECO:0000313" key="12">
    <source>
        <dbReference type="Proteomes" id="UP000789524"/>
    </source>
</evidence>
<dbReference type="PANTHER" id="PTHR45828">
    <property type="entry name" value="CYTOCHROME B561/FERRIC REDUCTASE TRANSMEMBRANE"/>
    <property type="match status" value="1"/>
</dbReference>